<accession>A0A6J5EP09</accession>
<sequence length="98" mass="10377">MNTATCPSIPADPELLTVAERGLRDGETPSSFVEQLIGEGIACGRLRSEFIARGIAARDEALCTGRYVSSSDVLACGWNAGSTRWVFASDTLADKKPA</sequence>
<dbReference type="EMBL" id="CADIKG010000019">
    <property type="protein sequence ID" value="CAB3766755.1"/>
    <property type="molecule type" value="Genomic_DNA"/>
</dbReference>
<evidence type="ECO:0000313" key="2">
    <source>
        <dbReference type="Proteomes" id="UP000494135"/>
    </source>
</evidence>
<reference evidence="1 2" key="1">
    <citation type="submission" date="2020-04" db="EMBL/GenBank/DDBJ databases">
        <authorList>
            <person name="De Canck E."/>
        </authorList>
    </citation>
    <scope>NUCLEOTIDE SEQUENCE [LARGE SCALE GENOMIC DNA]</scope>
    <source>
        <strain evidence="1 2">LMG 29660</strain>
    </source>
</reference>
<gene>
    <name evidence="1" type="ORF">LMG29660_05625</name>
</gene>
<organism evidence="1 2">
    <name type="scientific">Burkholderia puraquae</name>
    <dbReference type="NCBI Taxonomy" id="1904757"/>
    <lineage>
        <taxon>Bacteria</taxon>
        <taxon>Pseudomonadati</taxon>
        <taxon>Pseudomonadota</taxon>
        <taxon>Betaproteobacteria</taxon>
        <taxon>Burkholderiales</taxon>
        <taxon>Burkholderiaceae</taxon>
        <taxon>Burkholderia</taxon>
        <taxon>Burkholderia cepacia complex</taxon>
    </lineage>
</organism>
<evidence type="ECO:0000313" key="1">
    <source>
        <dbReference type="EMBL" id="CAB3766755.1"/>
    </source>
</evidence>
<name>A0A6J5EP09_9BURK</name>
<dbReference type="AlphaFoldDB" id="A0A6J5EP09"/>
<protein>
    <submittedName>
        <fullName evidence="1">Uncharacterized protein</fullName>
    </submittedName>
</protein>
<dbReference type="RefSeq" id="WP_244289442.1">
    <property type="nucleotide sequence ID" value="NZ_CADIKG010000019.1"/>
</dbReference>
<proteinExistence type="predicted"/>
<dbReference type="Proteomes" id="UP000494135">
    <property type="component" value="Unassembled WGS sequence"/>
</dbReference>